<evidence type="ECO:0000259" key="6">
    <source>
        <dbReference type="Pfam" id="PF02826"/>
    </source>
</evidence>
<dbReference type="InterPro" id="IPR036291">
    <property type="entry name" value="NAD(P)-bd_dom_sf"/>
</dbReference>
<evidence type="ECO:0000256" key="3">
    <source>
        <dbReference type="ARBA" id="ARBA00023027"/>
    </source>
</evidence>
<dbReference type="InterPro" id="IPR006140">
    <property type="entry name" value="D-isomer_DH_NAD-bd"/>
</dbReference>
<evidence type="ECO:0000256" key="1">
    <source>
        <dbReference type="ARBA" id="ARBA00005854"/>
    </source>
</evidence>
<dbReference type="GO" id="GO:0016616">
    <property type="term" value="F:oxidoreductase activity, acting on the CH-OH group of donors, NAD or NADP as acceptor"/>
    <property type="evidence" value="ECO:0007669"/>
    <property type="project" value="InterPro"/>
</dbReference>
<dbReference type="KEGG" id="pmet:G4Y79_21195"/>
<dbReference type="RefSeq" id="WP_195170242.1">
    <property type="nucleotide sequence ID" value="NZ_CP062983.1"/>
</dbReference>
<dbReference type="SUPFAM" id="SSF52283">
    <property type="entry name" value="Formate/glycerate dehydrogenase catalytic domain-like"/>
    <property type="match status" value="1"/>
</dbReference>
<proteinExistence type="inferred from homology"/>
<dbReference type="Pfam" id="PF00389">
    <property type="entry name" value="2-Hacid_dh"/>
    <property type="match status" value="1"/>
</dbReference>
<evidence type="ECO:0000313" key="8">
    <source>
        <dbReference type="Proteomes" id="UP000594468"/>
    </source>
</evidence>
<dbReference type="Pfam" id="PF02826">
    <property type="entry name" value="2-Hacid_dh_C"/>
    <property type="match status" value="1"/>
</dbReference>
<feature type="domain" description="D-isomer specific 2-hydroxyacid dehydrogenase NAD-binding" evidence="6">
    <location>
        <begin position="141"/>
        <end position="304"/>
    </location>
</feature>
<name>A0A7S8E858_9CHLR</name>
<dbReference type="Proteomes" id="UP000594468">
    <property type="component" value="Chromosome"/>
</dbReference>
<evidence type="ECO:0000256" key="2">
    <source>
        <dbReference type="ARBA" id="ARBA00023002"/>
    </source>
</evidence>
<dbReference type="AlphaFoldDB" id="A0A7S8E858"/>
<dbReference type="GO" id="GO:0051287">
    <property type="term" value="F:NAD binding"/>
    <property type="evidence" value="ECO:0007669"/>
    <property type="project" value="InterPro"/>
</dbReference>
<comment type="similarity">
    <text evidence="1 4">Belongs to the D-isomer specific 2-hydroxyacid dehydrogenase family.</text>
</comment>
<dbReference type="CDD" id="cd05300">
    <property type="entry name" value="2-Hacid_dh_1"/>
    <property type="match status" value="1"/>
</dbReference>
<dbReference type="Gene3D" id="3.40.50.720">
    <property type="entry name" value="NAD(P)-binding Rossmann-like Domain"/>
    <property type="match status" value="2"/>
</dbReference>
<dbReference type="PANTHER" id="PTHR43333:SF1">
    <property type="entry name" value="D-ISOMER SPECIFIC 2-HYDROXYACID DEHYDROGENASE NAD-BINDING DOMAIN-CONTAINING PROTEIN"/>
    <property type="match status" value="1"/>
</dbReference>
<organism evidence="7 8">
    <name type="scientific">Phototrophicus methaneseepsis</name>
    <dbReference type="NCBI Taxonomy" id="2710758"/>
    <lineage>
        <taxon>Bacteria</taxon>
        <taxon>Bacillati</taxon>
        <taxon>Chloroflexota</taxon>
        <taxon>Candidatus Thermofontia</taxon>
        <taxon>Phototrophicales</taxon>
        <taxon>Phototrophicaceae</taxon>
        <taxon>Phototrophicus</taxon>
    </lineage>
</organism>
<protein>
    <submittedName>
        <fullName evidence="7">D-2-hydroxyacid dehydrogenase</fullName>
    </submittedName>
</protein>
<dbReference type="EMBL" id="CP062983">
    <property type="protein sequence ID" value="QPC82173.1"/>
    <property type="molecule type" value="Genomic_DNA"/>
</dbReference>
<dbReference type="PROSITE" id="PS00671">
    <property type="entry name" value="D_2_HYDROXYACID_DH_3"/>
    <property type="match status" value="1"/>
</dbReference>
<reference evidence="7 8" key="1">
    <citation type="submission" date="2020-02" db="EMBL/GenBank/DDBJ databases">
        <authorList>
            <person name="Zheng R.K."/>
            <person name="Sun C.M."/>
        </authorList>
    </citation>
    <scope>NUCLEOTIDE SEQUENCE [LARGE SCALE GENOMIC DNA]</scope>
    <source>
        <strain evidence="8">rifampicinis</strain>
    </source>
</reference>
<feature type="domain" description="D-isomer specific 2-hydroxyacid dehydrogenase catalytic" evidence="5">
    <location>
        <begin position="61"/>
        <end position="335"/>
    </location>
</feature>
<gene>
    <name evidence="7" type="ORF">G4Y79_21195</name>
</gene>
<keyword evidence="3" id="KW-0520">NAD</keyword>
<dbReference type="InterPro" id="IPR006139">
    <property type="entry name" value="D-isomer_2_OHA_DH_cat_dom"/>
</dbReference>
<dbReference type="InterPro" id="IPR029753">
    <property type="entry name" value="D-isomer_DH_CS"/>
</dbReference>
<evidence type="ECO:0000313" key="7">
    <source>
        <dbReference type="EMBL" id="QPC82173.1"/>
    </source>
</evidence>
<dbReference type="SUPFAM" id="SSF51735">
    <property type="entry name" value="NAD(P)-binding Rossmann-fold domains"/>
    <property type="match status" value="1"/>
</dbReference>
<sequence>MSNPETDKIKVIVANDFSDDIMAQLKAVSPRLDITRYKEDVPSSAWAEAEVLYTGRTFPLPEQAPRLRWIQLPSAGMDSALHHPIVQAEDVVITSTSGMHAKQLANYTWLMILAFNFDLPKWMINKGQSLWPENPLEGGSPVDVDKQTVGIVGYGSIGREIARLAQAFGMRVLASKRDIKNPAQSESEYMPAGIGDPEGDIPERIYPGEAVATMAAESDYLAVTLPLTEGTRHMINERVFDSMKPNAVIINVGRGGVIDEKAMITALSSGKIRGAGLDVFEEEPLPSTSPLWNLDNVIISPHVGGATSTYQEQAAAIFAENLRRYVDNRPLLNALQRDTGY</sequence>
<dbReference type="PANTHER" id="PTHR43333">
    <property type="entry name" value="2-HACID_DH_C DOMAIN-CONTAINING PROTEIN"/>
    <property type="match status" value="1"/>
</dbReference>
<accession>A0A7S8E858</accession>
<evidence type="ECO:0000256" key="4">
    <source>
        <dbReference type="RuleBase" id="RU003719"/>
    </source>
</evidence>
<evidence type="ECO:0000259" key="5">
    <source>
        <dbReference type="Pfam" id="PF00389"/>
    </source>
</evidence>
<keyword evidence="2 4" id="KW-0560">Oxidoreductase</keyword>
<keyword evidence="8" id="KW-1185">Reference proteome</keyword>